<sequence length="235" mass="25619">MLAVPQVTTRWLGALTSRYSSSTEDTAMNKNHFLPHGASIPVGRDGQYTRSLWLLSGEQTGSGEQKQKPYQEATAVTQARDGKGARGFGRGALLRMNIWPAVRGACKQLKLCEHCVEGDRAHNLSGCVWEQCQLEEPGHCVAQDEVVKEGCSVFNHSESCPAVRYHPTYEPKTITTVACCDLHPAESPQVPEAHSPGFDGASFIGGVVLVLSLQAVAFFVLRFLKAKDSTYQTLI</sequence>
<evidence type="ECO:0000256" key="2">
    <source>
        <dbReference type="ARBA" id="ARBA00005341"/>
    </source>
</evidence>
<evidence type="ECO:0000256" key="6">
    <source>
        <dbReference type="ARBA" id="ARBA00023136"/>
    </source>
</evidence>
<keyword evidence="9" id="KW-1185">Reference proteome</keyword>
<gene>
    <name evidence="10" type="primary">CD164L2</name>
</gene>
<name>A0ABM5ED76_VICPA</name>
<comment type="subcellular location">
    <subcellularLocation>
        <location evidence="1">Membrane</location>
        <topology evidence="1">Single-pass type I membrane protein</topology>
    </subcellularLocation>
</comment>
<evidence type="ECO:0000256" key="3">
    <source>
        <dbReference type="ARBA" id="ARBA00022692"/>
    </source>
</evidence>
<dbReference type="InterPro" id="IPR007947">
    <property type="entry name" value="CD164_MGC24"/>
</dbReference>
<evidence type="ECO:0000256" key="1">
    <source>
        <dbReference type="ARBA" id="ARBA00004479"/>
    </source>
</evidence>
<proteinExistence type="inferred from homology"/>
<accession>A0ABM5ED76</accession>
<keyword evidence="4" id="KW-0732">Signal</keyword>
<keyword evidence="5 8" id="KW-1133">Transmembrane helix</keyword>
<dbReference type="Pfam" id="PF05283">
    <property type="entry name" value="MGC-24"/>
    <property type="match status" value="1"/>
</dbReference>
<evidence type="ECO:0000256" key="8">
    <source>
        <dbReference type="SAM" id="Phobius"/>
    </source>
</evidence>
<keyword evidence="3 8" id="KW-0812">Transmembrane</keyword>
<reference evidence="10" key="1">
    <citation type="submission" date="2025-08" db="UniProtKB">
        <authorList>
            <consortium name="RefSeq"/>
        </authorList>
    </citation>
    <scope>IDENTIFICATION</scope>
</reference>
<keyword evidence="7" id="KW-0325">Glycoprotein</keyword>
<protein>
    <submittedName>
        <fullName evidence="10">CD164 sialomucin-like 2 protein isoform X1</fullName>
    </submittedName>
</protein>
<evidence type="ECO:0000313" key="10">
    <source>
        <dbReference type="RefSeq" id="XP_072831107.1"/>
    </source>
</evidence>
<evidence type="ECO:0000256" key="4">
    <source>
        <dbReference type="ARBA" id="ARBA00022729"/>
    </source>
</evidence>
<dbReference type="RefSeq" id="XP_072831107.1">
    <property type="nucleotide sequence ID" value="XM_072975006.1"/>
</dbReference>
<evidence type="ECO:0000313" key="9">
    <source>
        <dbReference type="Proteomes" id="UP001652581"/>
    </source>
</evidence>
<dbReference type="PANTHER" id="PTHR11337">
    <property type="entry name" value="MUCIN/PORIMIN"/>
    <property type="match status" value="1"/>
</dbReference>
<keyword evidence="6 8" id="KW-0472">Membrane</keyword>
<dbReference type="GeneID" id="102533290"/>
<dbReference type="Proteomes" id="UP001652581">
    <property type="component" value="Chromosome 13"/>
</dbReference>
<feature type="transmembrane region" description="Helical" evidence="8">
    <location>
        <begin position="203"/>
        <end position="224"/>
    </location>
</feature>
<evidence type="ECO:0000256" key="7">
    <source>
        <dbReference type="ARBA" id="ARBA00023180"/>
    </source>
</evidence>
<organism evidence="9 10">
    <name type="scientific">Vicugna pacos</name>
    <name type="common">Alpaca</name>
    <name type="synonym">Lama pacos</name>
    <dbReference type="NCBI Taxonomy" id="30538"/>
    <lineage>
        <taxon>Eukaryota</taxon>
        <taxon>Metazoa</taxon>
        <taxon>Chordata</taxon>
        <taxon>Craniata</taxon>
        <taxon>Vertebrata</taxon>
        <taxon>Euteleostomi</taxon>
        <taxon>Mammalia</taxon>
        <taxon>Eutheria</taxon>
        <taxon>Laurasiatheria</taxon>
        <taxon>Artiodactyla</taxon>
        <taxon>Tylopoda</taxon>
        <taxon>Camelidae</taxon>
        <taxon>Vicugna</taxon>
    </lineage>
</organism>
<evidence type="ECO:0000256" key="5">
    <source>
        <dbReference type="ARBA" id="ARBA00022989"/>
    </source>
</evidence>
<comment type="similarity">
    <text evidence="2">Belongs to the CD164 family.</text>
</comment>
<dbReference type="PANTHER" id="PTHR11337:SF11">
    <property type="entry name" value="CD164 SIALOMUCIN-LIKE 2 PROTEIN"/>
    <property type="match status" value="1"/>
</dbReference>